<sequence>MNWITIIGIIFIAIGTFLTFYGPSIDSKKDKEELNQKFSEFNNELKSIRKEDIPQSEKEEKIAELKNEYSQWASEFSSNKDLYKLEYQKSNLGFEEKKLTYNNEWKKFYSGFFNELESIVAAYNEHSKNGKIEIITKHPFPSVIFNATHESFFYILKFGDTVYWKLFIINTQTFKEKELPTIVISITSKHPENDYFSPALSIYPNPDRNLIIVNKHNNNINLSKEDFPLNTPKKSMQEIIKGIIQYQILKLEES</sequence>
<gene>
    <name evidence="3" type="ORF">F0P94_02375</name>
</gene>
<organism evidence="3 4">
    <name type="scientific">Adhaeribacter soli</name>
    <dbReference type="NCBI Taxonomy" id="2607655"/>
    <lineage>
        <taxon>Bacteria</taxon>
        <taxon>Pseudomonadati</taxon>
        <taxon>Bacteroidota</taxon>
        <taxon>Cytophagia</taxon>
        <taxon>Cytophagales</taxon>
        <taxon>Hymenobacteraceae</taxon>
        <taxon>Adhaeribacter</taxon>
    </lineage>
</organism>
<reference evidence="3 4" key="1">
    <citation type="submission" date="2019-09" db="EMBL/GenBank/DDBJ databases">
        <title>Genome sequence of Adhaeribacter sp. M2.</title>
        <authorList>
            <person name="Srinivasan S."/>
        </authorList>
    </citation>
    <scope>NUCLEOTIDE SEQUENCE [LARGE SCALE GENOMIC DNA]</scope>
    <source>
        <strain evidence="3 4">M2</strain>
    </source>
</reference>
<evidence type="ECO:0000256" key="2">
    <source>
        <dbReference type="SAM" id="Phobius"/>
    </source>
</evidence>
<accession>A0A5N1JAB2</accession>
<evidence type="ECO:0000313" key="3">
    <source>
        <dbReference type="EMBL" id="KAA9345948.1"/>
    </source>
</evidence>
<dbReference type="AlphaFoldDB" id="A0A5N1JAB2"/>
<keyword evidence="2" id="KW-0472">Membrane</keyword>
<feature type="transmembrane region" description="Helical" evidence="2">
    <location>
        <begin position="6"/>
        <end position="23"/>
    </location>
</feature>
<proteinExistence type="predicted"/>
<protein>
    <submittedName>
        <fullName evidence="3">Uncharacterized protein</fullName>
    </submittedName>
</protein>
<keyword evidence="2" id="KW-1133">Transmembrane helix</keyword>
<dbReference type="EMBL" id="VTWT01000001">
    <property type="protein sequence ID" value="KAA9345948.1"/>
    <property type="molecule type" value="Genomic_DNA"/>
</dbReference>
<keyword evidence="2" id="KW-0812">Transmembrane</keyword>
<comment type="caution">
    <text evidence="3">The sequence shown here is derived from an EMBL/GenBank/DDBJ whole genome shotgun (WGS) entry which is preliminary data.</text>
</comment>
<name>A0A5N1JAB2_9BACT</name>
<evidence type="ECO:0000256" key="1">
    <source>
        <dbReference type="SAM" id="Coils"/>
    </source>
</evidence>
<keyword evidence="4" id="KW-1185">Reference proteome</keyword>
<evidence type="ECO:0000313" key="4">
    <source>
        <dbReference type="Proteomes" id="UP000326570"/>
    </source>
</evidence>
<dbReference type="Proteomes" id="UP000326570">
    <property type="component" value="Unassembled WGS sequence"/>
</dbReference>
<dbReference type="RefSeq" id="WP_150902091.1">
    <property type="nucleotide sequence ID" value="NZ_VTWT01000001.1"/>
</dbReference>
<feature type="coiled-coil region" evidence="1">
    <location>
        <begin position="31"/>
        <end position="75"/>
    </location>
</feature>
<keyword evidence="1" id="KW-0175">Coiled coil</keyword>